<dbReference type="EC" id="1.7.3.3" evidence="5 8"/>
<comment type="caution">
    <text evidence="9">The sequence shown here is derived from an EMBL/GenBank/DDBJ whole genome shotgun (WGS) entry which is preliminary data.</text>
</comment>
<gene>
    <name evidence="9" type="ORF">HNQ77_004108</name>
</gene>
<evidence type="ECO:0000256" key="6">
    <source>
        <dbReference type="PIRSR" id="PIRSR000241-1"/>
    </source>
</evidence>
<sequence>MPIELGANRYGKSRVRLMKVTRGDGAHSVVEWNVEVWLRGDFHECFVDGDNSRILPTDTMKNTVYSLARASAAASPEAFAVELASHFIDNNPHADGAEIRIQSTPWKQLGVNDATLPYSFTHDANKIGTVVVTIGRESAPVITSGFEKLWLLKTANSGFAGFMKDRLTTLKETHDRLLGTLAEASWLYTGESLDFNALRRRIEAALLIAFAEHDSLSVQQTLYAMAEAALENVPEIAQIHLSMPNKHCNLVDLSPFGQDNPNEIFVPTDEPHGSIEATVFRQGVK</sequence>
<feature type="active site" description="Charge relay system" evidence="6">
    <location>
        <position position="57"/>
    </location>
</feature>
<proteinExistence type="inferred from homology"/>
<keyword evidence="4 5" id="KW-0560">Oxidoreductase</keyword>
<dbReference type="NCBIfam" id="TIGR03383">
    <property type="entry name" value="urate_oxi"/>
    <property type="match status" value="1"/>
</dbReference>
<feature type="binding site" evidence="7">
    <location>
        <position position="176"/>
    </location>
    <ligand>
        <name>urate</name>
        <dbReference type="ChEBI" id="CHEBI:17775"/>
    </ligand>
</feature>
<dbReference type="GO" id="GO:0004846">
    <property type="term" value="F:urate oxidase activity"/>
    <property type="evidence" value="ECO:0007669"/>
    <property type="project" value="UniProtKB-EC"/>
</dbReference>
<dbReference type="RefSeq" id="WP_050058388.1">
    <property type="nucleotide sequence ID" value="NZ_JACHEK010000009.1"/>
</dbReference>
<dbReference type="GO" id="GO:0019628">
    <property type="term" value="P:urate catabolic process"/>
    <property type="evidence" value="ECO:0007669"/>
    <property type="project" value="UniProtKB-UniPathway"/>
</dbReference>
<feature type="binding site" evidence="7">
    <location>
        <position position="57"/>
    </location>
    <ligand>
        <name>urate</name>
        <dbReference type="ChEBI" id="CHEBI:17775"/>
    </ligand>
</feature>
<dbReference type="AlphaFoldDB" id="A0A841JXR0"/>
<name>A0A841JXR0_9BACT</name>
<evidence type="ECO:0000256" key="4">
    <source>
        <dbReference type="ARBA" id="ARBA00023002"/>
    </source>
</evidence>
<feature type="binding site" evidence="7">
    <location>
        <position position="219"/>
    </location>
    <ligand>
        <name>urate</name>
        <dbReference type="ChEBI" id="CHEBI:17775"/>
    </ligand>
</feature>
<feature type="binding site" evidence="7">
    <location>
        <position position="57"/>
    </location>
    <ligand>
        <name>O2</name>
        <dbReference type="ChEBI" id="CHEBI:15379"/>
    </ligand>
</feature>
<feature type="binding site" evidence="7">
    <location>
        <position position="58"/>
    </location>
    <ligand>
        <name>urate</name>
        <dbReference type="ChEBI" id="CHEBI:17775"/>
    </ligand>
</feature>
<feature type="binding site" evidence="7">
    <location>
        <position position="245"/>
    </location>
    <ligand>
        <name>O2</name>
        <dbReference type="ChEBI" id="CHEBI:15379"/>
    </ligand>
</feature>
<dbReference type="Gene3D" id="3.10.270.10">
    <property type="entry name" value="Urate Oxidase"/>
    <property type="match status" value="1"/>
</dbReference>
<evidence type="ECO:0000256" key="5">
    <source>
        <dbReference type="PIRNR" id="PIRNR000241"/>
    </source>
</evidence>
<dbReference type="InterPro" id="IPR002042">
    <property type="entry name" value="Uricase"/>
</dbReference>
<reference evidence="9 10" key="1">
    <citation type="submission" date="2020-08" db="EMBL/GenBank/DDBJ databases">
        <title>Genomic Encyclopedia of Type Strains, Phase IV (KMG-IV): sequencing the most valuable type-strain genomes for metagenomic binning, comparative biology and taxonomic classification.</title>
        <authorList>
            <person name="Goeker M."/>
        </authorList>
    </citation>
    <scope>NUCLEOTIDE SEQUENCE [LARGE SCALE GENOMIC DNA]</scope>
    <source>
        <strain evidence="9 10">DSM 103733</strain>
    </source>
</reference>
<dbReference type="OrthoDB" id="9809009at2"/>
<feature type="binding site" evidence="7">
    <location>
        <position position="159"/>
    </location>
    <ligand>
        <name>urate</name>
        <dbReference type="ChEBI" id="CHEBI:17775"/>
    </ligand>
</feature>
<keyword evidence="10" id="KW-1185">Reference proteome</keyword>
<organism evidence="9 10">
    <name type="scientific">Silvibacterium bohemicum</name>
    <dbReference type="NCBI Taxonomy" id="1577686"/>
    <lineage>
        <taxon>Bacteria</taxon>
        <taxon>Pseudomonadati</taxon>
        <taxon>Acidobacteriota</taxon>
        <taxon>Terriglobia</taxon>
        <taxon>Terriglobales</taxon>
        <taxon>Acidobacteriaceae</taxon>
        <taxon>Silvibacterium</taxon>
    </lineage>
</organism>
<comment type="pathway">
    <text evidence="1 5">Purine metabolism; urate degradation; (S)-allantoin from urate: step 1/3.</text>
</comment>
<feature type="binding site" evidence="7">
    <location>
        <position position="176"/>
    </location>
    <ligand>
        <name>5-hydroxyisourate</name>
        <dbReference type="ChEBI" id="CHEBI:18072"/>
    </ligand>
</feature>
<evidence type="ECO:0000256" key="1">
    <source>
        <dbReference type="ARBA" id="ARBA00004831"/>
    </source>
</evidence>
<dbReference type="SUPFAM" id="SSF55620">
    <property type="entry name" value="Tetrahydrobiopterin biosynthesis enzymes-like"/>
    <property type="match status" value="2"/>
</dbReference>
<evidence type="ECO:0000313" key="10">
    <source>
        <dbReference type="Proteomes" id="UP000538666"/>
    </source>
</evidence>
<feature type="binding site" evidence="7">
    <location>
        <position position="218"/>
    </location>
    <ligand>
        <name>urate</name>
        <dbReference type="ChEBI" id="CHEBI:17775"/>
    </ligand>
</feature>
<feature type="binding site" evidence="7">
    <location>
        <position position="245"/>
    </location>
    <ligand>
        <name>urate</name>
        <dbReference type="ChEBI" id="CHEBI:17775"/>
    </ligand>
</feature>
<feature type="binding site" evidence="7">
    <location>
        <position position="159"/>
    </location>
    <ligand>
        <name>5-hydroxyisourate</name>
        <dbReference type="ChEBI" id="CHEBI:18072"/>
    </ligand>
</feature>
<dbReference type="UniPathway" id="UPA00394">
    <property type="reaction ID" value="UER00650"/>
</dbReference>
<evidence type="ECO:0000256" key="7">
    <source>
        <dbReference type="PIRSR" id="PIRSR000241-2"/>
    </source>
</evidence>
<accession>A0A841JXR0</accession>
<evidence type="ECO:0000256" key="3">
    <source>
        <dbReference type="ARBA" id="ARBA00022631"/>
    </source>
</evidence>
<feature type="binding site" evidence="7">
    <location>
        <position position="245"/>
    </location>
    <ligand>
        <name>5-hydroxyisourate</name>
        <dbReference type="ChEBI" id="CHEBI:18072"/>
    </ligand>
</feature>
<dbReference type="Pfam" id="PF01014">
    <property type="entry name" value="Uricase"/>
    <property type="match status" value="2"/>
</dbReference>
<comment type="catalytic activity">
    <reaction evidence="5 8">
        <text>urate + O2 + H2O = 5-hydroxyisourate + H2O2</text>
        <dbReference type="Rhea" id="RHEA:21368"/>
        <dbReference type="ChEBI" id="CHEBI:15377"/>
        <dbReference type="ChEBI" id="CHEBI:15379"/>
        <dbReference type="ChEBI" id="CHEBI:16240"/>
        <dbReference type="ChEBI" id="CHEBI:17775"/>
        <dbReference type="ChEBI" id="CHEBI:18072"/>
        <dbReference type="EC" id="1.7.3.3"/>
    </reaction>
</comment>
<dbReference type="PANTHER" id="PTHR42874">
    <property type="entry name" value="URICASE"/>
    <property type="match status" value="1"/>
</dbReference>
<feature type="active site" description="Charge relay system" evidence="6">
    <location>
        <position position="247"/>
    </location>
</feature>
<dbReference type="PRINTS" id="PR00093">
    <property type="entry name" value="URICASE"/>
</dbReference>
<keyword evidence="3 5" id="KW-0659">Purine metabolism</keyword>
<comment type="function">
    <text evidence="5 8">Catalyzes the oxidation of uric acid to 5-hydroxyisourate, which is further processed to form (S)-allantoin.</text>
</comment>
<evidence type="ECO:0000256" key="2">
    <source>
        <dbReference type="ARBA" id="ARBA00009760"/>
    </source>
</evidence>
<feature type="binding site" evidence="7">
    <location>
        <position position="219"/>
    </location>
    <ligand>
        <name>5-hydroxyisourate</name>
        <dbReference type="ChEBI" id="CHEBI:18072"/>
    </ligand>
</feature>
<protein>
    <recommendedName>
        <fullName evidence="5 8">Uricase</fullName>
        <ecNumber evidence="5 8">1.7.3.3</ecNumber>
    </recommendedName>
    <alternativeName>
        <fullName evidence="5">Urate oxidase</fullName>
    </alternativeName>
</protein>
<dbReference type="EMBL" id="JACHEK010000009">
    <property type="protein sequence ID" value="MBB6146136.1"/>
    <property type="molecule type" value="Genomic_DNA"/>
</dbReference>
<dbReference type="PANTHER" id="PTHR42874:SF1">
    <property type="entry name" value="URICASE"/>
    <property type="match status" value="1"/>
</dbReference>
<evidence type="ECO:0000256" key="8">
    <source>
        <dbReference type="RuleBase" id="RU004455"/>
    </source>
</evidence>
<evidence type="ECO:0000313" key="9">
    <source>
        <dbReference type="EMBL" id="MBB6146136.1"/>
    </source>
</evidence>
<dbReference type="GO" id="GO:0006145">
    <property type="term" value="P:purine nucleobase catabolic process"/>
    <property type="evidence" value="ECO:0007669"/>
    <property type="project" value="TreeGrafter"/>
</dbReference>
<dbReference type="Proteomes" id="UP000538666">
    <property type="component" value="Unassembled WGS sequence"/>
</dbReference>
<dbReference type="PIRSF" id="PIRSF000241">
    <property type="entry name" value="Urate_oxidase"/>
    <property type="match status" value="1"/>
</dbReference>
<feature type="binding site" evidence="7">
    <location>
        <position position="57"/>
    </location>
    <ligand>
        <name>5-hydroxyisourate</name>
        <dbReference type="ChEBI" id="CHEBI:18072"/>
    </ligand>
</feature>
<comment type="similarity">
    <text evidence="2 5 8">Belongs to the uricase family.</text>
</comment>
<feature type="binding site" evidence="7">
    <location>
        <position position="218"/>
    </location>
    <ligand>
        <name>5-hydroxyisourate</name>
        <dbReference type="ChEBI" id="CHEBI:18072"/>
    </ligand>
</feature>
<feature type="active site" description="Charge relay system" evidence="6">
    <location>
        <position position="12"/>
    </location>
</feature>